<sequence>MPVGYEFLLRRAEREGVDVYERFMPPAIKGLYGDRVIWINRAIPTMTEKGCILAEELGHYHTTSGDILDQRRLENRKQEKRARNWAYEKLVPLSGIVLAYQAGVKGRFELAEYLGVIEDFLEQAIKHYQEKYGRLTVYEEKYMIYFDPLGVAEMFE</sequence>
<protein>
    <submittedName>
        <fullName evidence="2">Uncharacterized protein DUF955</fullName>
    </submittedName>
</protein>
<dbReference type="Proteomes" id="UP000323257">
    <property type="component" value="Unassembled WGS sequence"/>
</dbReference>
<evidence type="ECO:0000313" key="2">
    <source>
        <dbReference type="EMBL" id="TYP71412.1"/>
    </source>
</evidence>
<gene>
    <name evidence="2" type="ORF">BCM02_110368</name>
</gene>
<dbReference type="RefSeq" id="WP_342791339.1">
    <property type="nucleotide sequence ID" value="NZ_VNHS01000010.1"/>
</dbReference>
<dbReference type="AlphaFoldDB" id="A0A5S5BYX8"/>
<accession>A0A5S5BYX8</accession>
<dbReference type="InterPro" id="IPR010359">
    <property type="entry name" value="IrrE_HExxH"/>
</dbReference>
<organism evidence="2 3">
    <name type="scientific">Paenibacillus methanolicus</name>
    <dbReference type="NCBI Taxonomy" id="582686"/>
    <lineage>
        <taxon>Bacteria</taxon>
        <taxon>Bacillati</taxon>
        <taxon>Bacillota</taxon>
        <taxon>Bacilli</taxon>
        <taxon>Bacillales</taxon>
        <taxon>Paenibacillaceae</taxon>
        <taxon>Paenibacillus</taxon>
    </lineage>
</organism>
<dbReference type="EMBL" id="VNHS01000010">
    <property type="protein sequence ID" value="TYP71412.1"/>
    <property type="molecule type" value="Genomic_DNA"/>
</dbReference>
<feature type="domain" description="IrrE N-terminal-like" evidence="1">
    <location>
        <begin position="12"/>
        <end position="125"/>
    </location>
</feature>
<reference evidence="2 3" key="1">
    <citation type="submission" date="2019-07" db="EMBL/GenBank/DDBJ databases">
        <title>Genomic Encyclopedia of Type Strains, Phase III (KMG-III): the genomes of soil and plant-associated and newly described type strains.</title>
        <authorList>
            <person name="Whitman W."/>
        </authorList>
    </citation>
    <scope>NUCLEOTIDE SEQUENCE [LARGE SCALE GENOMIC DNA]</scope>
    <source>
        <strain evidence="2 3">BL24</strain>
    </source>
</reference>
<dbReference type="Pfam" id="PF06114">
    <property type="entry name" value="Peptidase_M78"/>
    <property type="match status" value="1"/>
</dbReference>
<proteinExistence type="predicted"/>
<evidence type="ECO:0000313" key="3">
    <source>
        <dbReference type="Proteomes" id="UP000323257"/>
    </source>
</evidence>
<evidence type="ECO:0000259" key="1">
    <source>
        <dbReference type="Pfam" id="PF06114"/>
    </source>
</evidence>
<keyword evidence="3" id="KW-1185">Reference proteome</keyword>
<name>A0A5S5BYX8_9BACL</name>
<comment type="caution">
    <text evidence="2">The sequence shown here is derived from an EMBL/GenBank/DDBJ whole genome shotgun (WGS) entry which is preliminary data.</text>
</comment>